<feature type="region of interest" description="Disordered" evidence="1">
    <location>
        <begin position="1"/>
        <end position="27"/>
    </location>
</feature>
<feature type="compositionally biased region" description="Basic and acidic residues" evidence="1">
    <location>
        <begin position="130"/>
        <end position="169"/>
    </location>
</feature>
<protein>
    <submittedName>
        <fullName evidence="2">Uncharacterized protein</fullName>
    </submittedName>
</protein>
<evidence type="ECO:0000313" key="2">
    <source>
        <dbReference type="EMBL" id="MPC69987.1"/>
    </source>
</evidence>
<keyword evidence="3" id="KW-1185">Reference proteome</keyword>
<evidence type="ECO:0000256" key="1">
    <source>
        <dbReference type="SAM" id="MobiDB-lite"/>
    </source>
</evidence>
<dbReference type="EMBL" id="VSRR010030317">
    <property type="protein sequence ID" value="MPC69987.1"/>
    <property type="molecule type" value="Genomic_DNA"/>
</dbReference>
<name>A0A5B7HL51_PORTR</name>
<gene>
    <name evidence="2" type="ORF">E2C01_064221</name>
</gene>
<organism evidence="2 3">
    <name type="scientific">Portunus trituberculatus</name>
    <name type="common">Swimming crab</name>
    <name type="synonym">Neptunus trituberculatus</name>
    <dbReference type="NCBI Taxonomy" id="210409"/>
    <lineage>
        <taxon>Eukaryota</taxon>
        <taxon>Metazoa</taxon>
        <taxon>Ecdysozoa</taxon>
        <taxon>Arthropoda</taxon>
        <taxon>Crustacea</taxon>
        <taxon>Multicrustacea</taxon>
        <taxon>Malacostraca</taxon>
        <taxon>Eumalacostraca</taxon>
        <taxon>Eucarida</taxon>
        <taxon>Decapoda</taxon>
        <taxon>Pleocyemata</taxon>
        <taxon>Brachyura</taxon>
        <taxon>Eubrachyura</taxon>
        <taxon>Portunoidea</taxon>
        <taxon>Portunidae</taxon>
        <taxon>Portuninae</taxon>
        <taxon>Portunus</taxon>
    </lineage>
</organism>
<comment type="caution">
    <text evidence="2">The sequence shown here is derived from an EMBL/GenBank/DDBJ whole genome shotgun (WGS) entry which is preliminary data.</text>
</comment>
<sequence length="261" mass="28339">MVRGEEGEGGEGGDKYPQTRSLKSHSEPCRGGVLANVRCCSVVSPSDALCLPSHPPSCGIRPCVSVFHHQCTVTPRFTFHQERESRGGAAVGRKGRRALGRRVTCYLSCHGAAPCHLQAGRVGIETHLEDQRDERTRQYGEADEKGKTCEHTAGETRLDGRSGREETWPDGRAGWRRSAGRNDTLTSELSEGLVPPYPTRHRQGDGCVFHPTHSCPPALPPPLAAPLRPLLDFTLTSACGANNPVPAPPLHYSVFRILSHS</sequence>
<accession>A0A5B7HL51</accession>
<evidence type="ECO:0000313" key="3">
    <source>
        <dbReference type="Proteomes" id="UP000324222"/>
    </source>
</evidence>
<proteinExistence type="predicted"/>
<feature type="region of interest" description="Disordered" evidence="1">
    <location>
        <begin position="130"/>
        <end position="197"/>
    </location>
</feature>
<dbReference type="AlphaFoldDB" id="A0A5B7HL51"/>
<reference evidence="2 3" key="1">
    <citation type="submission" date="2019-05" db="EMBL/GenBank/DDBJ databases">
        <title>Another draft genome of Portunus trituberculatus and its Hox gene families provides insights of decapod evolution.</title>
        <authorList>
            <person name="Jeong J.-H."/>
            <person name="Song I."/>
            <person name="Kim S."/>
            <person name="Choi T."/>
            <person name="Kim D."/>
            <person name="Ryu S."/>
            <person name="Kim W."/>
        </authorList>
    </citation>
    <scope>NUCLEOTIDE SEQUENCE [LARGE SCALE GENOMIC DNA]</scope>
    <source>
        <tissue evidence="2">Muscle</tissue>
    </source>
</reference>
<dbReference type="Proteomes" id="UP000324222">
    <property type="component" value="Unassembled WGS sequence"/>
</dbReference>